<accession>A0A1I7RUV5</accession>
<dbReference type="Proteomes" id="UP000095284">
    <property type="component" value="Unplaced"/>
</dbReference>
<sequence>MKLIYIVLSVASAALVSPKVLSAPVDNSDQQLAEKMARIMHAAGIKVPKEQIVKNFLRELEMVSNSRRQFIAKYSSLNKHLKLGLSEAEIYEMVLGHVTQVFELGLAIRYDPINEYNDLIIALQNVEDQPVGAAGYEYLRALRELFFALEKHGATPEDTAFLIKEMQTLKSAVFNYELVEQYRKRLRERNGNRFEQ</sequence>
<reference evidence="3" key="1">
    <citation type="submission" date="2016-11" db="UniProtKB">
        <authorList>
            <consortium name="WormBaseParasite"/>
        </authorList>
    </citation>
    <scope>IDENTIFICATION</scope>
</reference>
<protein>
    <submittedName>
        <fullName evidence="3">Uncharacterized protein</fullName>
    </submittedName>
</protein>
<feature type="chain" id="PRO_5009304917" evidence="1">
    <location>
        <begin position="23"/>
        <end position="196"/>
    </location>
</feature>
<proteinExistence type="predicted"/>
<name>A0A1I7RUV5_BURXY</name>
<evidence type="ECO:0000313" key="2">
    <source>
        <dbReference type="Proteomes" id="UP000095284"/>
    </source>
</evidence>
<keyword evidence="1" id="KW-0732">Signal</keyword>
<organism evidence="2 3">
    <name type="scientific">Bursaphelenchus xylophilus</name>
    <name type="common">Pinewood nematode worm</name>
    <name type="synonym">Aphelenchoides xylophilus</name>
    <dbReference type="NCBI Taxonomy" id="6326"/>
    <lineage>
        <taxon>Eukaryota</taxon>
        <taxon>Metazoa</taxon>
        <taxon>Ecdysozoa</taxon>
        <taxon>Nematoda</taxon>
        <taxon>Chromadorea</taxon>
        <taxon>Rhabditida</taxon>
        <taxon>Tylenchina</taxon>
        <taxon>Tylenchomorpha</taxon>
        <taxon>Aphelenchoidea</taxon>
        <taxon>Aphelenchoididae</taxon>
        <taxon>Bursaphelenchus</taxon>
    </lineage>
</organism>
<evidence type="ECO:0000256" key="1">
    <source>
        <dbReference type="SAM" id="SignalP"/>
    </source>
</evidence>
<feature type="signal peptide" evidence="1">
    <location>
        <begin position="1"/>
        <end position="22"/>
    </location>
</feature>
<evidence type="ECO:0000313" key="3">
    <source>
        <dbReference type="WBParaSite" id="BXY_0451500.1"/>
    </source>
</evidence>
<dbReference type="WBParaSite" id="BXY_0451500.1">
    <property type="protein sequence ID" value="BXY_0451500.1"/>
    <property type="gene ID" value="BXY_0451500"/>
</dbReference>
<dbReference type="AlphaFoldDB" id="A0A1I7RUV5"/>